<proteinExistence type="inferred from homology"/>
<dbReference type="SUPFAM" id="SSF53649">
    <property type="entry name" value="Alkaline phosphatase-like"/>
    <property type="match status" value="1"/>
</dbReference>
<sequence>MQIGSDTGSPVINPDLAQSFIGSIQNLEIYSGQRLPTTSASGAKTPNVVLIFTDDMGYADLGSYGSKTNRTPHLDQLAKDGTRLTRFYVPQPVCSASRAALLTGCYPSRVSIQGALGPGAKTGLNLNETTLAEIAKQKNYATAAIGKWHLGDHPTLLPTNHGFDQYFGLPYSNDMWPHHPENANRKVPFPALPLIENTTVIDPDVTAEDQTHLTTQYTERAVQFIQQNKEKPFFLYLAHSMPHVPLFVSARHDKKSPHGLYADVIEEIDWSTGEILRALKENGLDENTLVIFTSDNGPWLNYGTHSGVATPLREGKGTVWEGGVRVPFIARWPGVIPAGTTMNEPAMTIDMLPTIAKILDAKLPDHRIDGLDVLPLLTAQSGAKNPHAAYYFYHKQNELQAVMSGDGEWKLYLPHAYRTVAEPTRSDGQPVSYGQRKLEAPELYHLATDISETTNVAGKNPAVLDRLLMLAESAREDLGDRLSDRHGVGVREAAKIAAP</sequence>
<evidence type="ECO:0000313" key="5">
    <source>
        <dbReference type="Proteomes" id="UP000306196"/>
    </source>
</evidence>
<gene>
    <name evidence="4" type="ORF">FEM03_09625</name>
</gene>
<evidence type="ECO:0000256" key="2">
    <source>
        <dbReference type="ARBA" id="ARBA00022801"/>
    </source>
</evidence>
<evidence type="ECO:0000259" key="3">
    <source>
        <dbReference type="Pfam" id="PF00884"/>
    </source>
</evidence>
<dbReference type="GO" id="GO:0004065">
    <property type="term" value="F:arylsulfatase activity"/>
    <property type="evidence" value="ECO:0007669"/>
    <property type="project" value="TreeGrafter"/>
</dbReference>
<evidence type="ECO:0000256" key="1">
    <source>
        <dbReference type="ARBA" id="ARBA00008779"/>
    </source>
</evidence>
<dbReference type="PANTHER" id="PTHR42693">
    <property type="entry name" value="ARYLSULFATASE FAMILY MEMBER"/>
    <property type="match status" value="1"/>
</dbReference>
<name>A0A5R8KG70_9BACT</name>
<dbReference type="AlphaFoldDB" id="A0A5R8KG70"/>
<accession>A0A5R8KG70</accession>
<dbReference type="InterPro" id="IPR050738">
    <property type="entry name" value="Sulfatase"/>
</dbReference>
<protein>
    <submittedName>
        <fullName evidence="4">Sulfatase</fullName>
    </submittedName>
</protein>
<dbReference type="Pfam" id="PF00884">
    <property type="entry name" value="Sulfatase"/>
    <property type="match status" value="1"/>
</dbReference>
<dbReference type="InterPro" id="IPR017850">
    <property type="entry name" value="Alkaline_phosphatase_core_sf"/>
</dbReference>
<feature type="domain" description="Sulfatase N-terminal" evidence="3">
    <location>
        <begin position="46"/>
        <end position="360"/>
    </location>
</feature>
<dbReference type="Gene3D" id="3.40.720.10">
    <property type="entry name" value="Alkaline Phosphatase, subunit A"/>
    <property type="match status" value="1"/>
</dbReference>
<evidence type="ECO:0000313" key="4">
    <source>
        <dbReference type="EMBL" id="TLD71231.1"/>
    </source>
</evidence>
<dbReference type="EMBL" id="VAUV01000006">
    <property type="protein sequence ID" value="TLD71231.1"/>
    <property type="molecule type" value="Genomic_DNA"/>
</dbReference>
<dbReference type="CDD" id="cd16026">
    <property type="entry name" value="GALNS_like"/>
    <property type="match status" value="1"/>
</dbReference>
<keyword evidence="5" id="KW-1185">Reference proteome</keyword>
<comment type="similarity">
    <text evidence="1">Belongs to the sulfatase family.</text>
</comment>
<organism evidence="4 5">
    <name type="scientific">Phragmitibacter flavus</name>
    <dbReference type="NCBI Taxonomy" id="2576071"/>
    <lineage>
        <taxon>Bacteria</taxon>
        <taxon>Pseudomonadati</taxon>
        <taxon>Verrucomicrobiota</taxon>
        <taxon>Verrucomicrobiia</taxon>
        <taxon>Verrucomicrobiales</taxon>
        <taxon>Verrucomicrobiaceae</taxon>
        <taxon>Phragmitibacter</taxon>
    </lineage>
</organism>
<reference evidence="4 5" key="1">
    <citation type="submission" date="2019-05" db="EMBL/GenBank/DDBJ databases">
        <title>Verrucobacter flavum gen. nov., sp. nov. a new member of the family Verrucomicrobiaceae.</title>
        <authorList>
            <person name="Szuroczki S."/>
            <person name="Abbaszade G."/>
            <person name="Szabo A."/>
            <person name="Felfoldi T."/>
            <person name="Schumann P."/>
            <person name="Boka K."/>
            <person name="Keki Z."/>
            <person name="Toumi M."/>
            <person name="Toth E."/>
        </authorList>
    </citation>
    <scope>NUCLEOTIDE SEQUENCE [LARGE SCALE GENOMIC DNA]</scope>
    <source>
        <strain evidence="4 5">MG-N-17</strain>
    </source>
</reference>
<keyword evidence="2" id="KW-0378">Hydrolase</keyword>
<dbReference type="Gene3D" id="3.30.1120.10">
    <property type="match status" value="1"/>
</dbReference>
<dbReference type="OrthoDB" id="9762324at2"/>
<dbReference type="InterPro" id="IPR000917">
    <property type="entry name" value="Sulfatase_N"/>
</dbReference>
<dbReference type="Proteomes" id="UP000306196">
    <property type="component" value="Unassembled WGS sequence"/>
</dbReference>
<dbReference type="PANTHER" id="PTHR42693:SF53">
    <property type="entry name" value="ENDO-4-O-SULFATASE"/>
    <property type="match status" value="1"/>
</dbReference>
<comment type="caution">
    <text evidence="4">The sequence shown here is derived from an EMBL/GenBank/DDBJ whole genome shotgun (WGS) entry which is preliminary data.</text>
</comment>